<protein>
    <submittedName>
        <fullName evidence="1">Uncharacterized protein</fullName>
    </submittedName>
</protein>
<organism evidence="1 2">
    <name type="scientific">Guyanagaster necrorhizus</name>
    <dbReference type="NCBI Taxonomy" id="856835"/>
    <lineage>
        <taxon>Eukaryota</taxon>
        <taxon>Fungi</taxon>
        <taxon>Dikarya</taxon>
        <taxon>Basidiomycota</taxon>
        <taxon>Agaricomycotina</taxon>
        <taxon>Agaricomycetes</taxon>
        <taxon>Agaricomycetidae</taxon>
        <taxon>Agaricales</taxon>
        <taxon>Marasmiineae</taxon>
        <taxon>Physalacriaceae</taxon>
        <taxon>Guyanagaster</taxon>
    </lineage>
</organism>
<dbReference type="RefSeq" id="XP_043035025.1">
    <property type="nucleotide sequence ID" value="XM_043181115.1"/>
</dbReference>
<reference evidence="1" key="1">
    <citation type="submission" date="2020-11" db="EMBL/GenBank/DDBJ databases">
        <title>Adaptations for nitrogen fixation in a non-lichenized fungal sporocarp promotes dispersal by wood-feeding termites.</title>
        <authorList>
            <consortium name="DOE Joint Genome Institute"/>
            <person name="Koch R.A."/>
            <person name="Yoon G."/>
            <person name="Arayal U."/>
            <person name="Lail K."/>
            <person name="Amirebrahimi M."/>
            <person name="Labutti K."/>
            <person name="Lipzen A."/>
            <person name="Riley R."/>
            <person name="Barry K."/>
            <person name="Henrissat B."/>
            <person name="Grigoriev I.V."/>
            <person name="Herr J.R."/>
            <person name="Aime M.C."/>
        </authorList>
    </citation>
    <scope>NUCLEOTIDE SEQUENCE</scope>
    <source>
        <strain evidence="1">MCA 3950</strain>
    </source>
</reference>
<name>A0A9P7VJK2_9AGAR</name>
<dbReference type="GeneID" id="66103411"/>
<proteinExistence type="predicted"/>
<accession>A0A9P7VJK2</accession>
<keyword evidence="2" id="KW-1185">Reference proteome</keyword>
<dbReference type="AlphaFoldDB" id="A0A9P7VJK2"/>
<evidence type="ECO:0000313" key="2">
    <source>
        <dbReference type="Proteomes" id="UP000812287"/>
    </source>
</evidence>
<comment type="caution">
    <text evidence="1">The sequence shown here is derived from an EMBL/GenBank/DDBJ whole genome shotgun (WGS) entry which is preliminary data.</text>
</comment>
<evidence type="ECO:0000313" key="1">
    <source>
        <dbReference type="EMBL" id="KAG7441525.1"/>
    </source>
</evidence>
<dbReference type="EMBL" id="MU250559">
    <property type="protein sequence ID" value="KAG7441525.1"/>
    <property type="molecule type" value="Genomic_DNA"/>
</dbReference>
<dbReference type="Proteomes" id="UP000812287">
    <property type="component" value="Unassembled WGS sequence"/>
</dbReference>
<dbReference type="OrthoDB" id="2896879at2759"/>
<gene>
    <name evidence="1" type="ORF">BT62DRAFT_482634</name>
</gene>
<sequence>MIQQPCQFMDSILIFFDAVSTRWSSHVLKPTAIDDEIADPAPDMLTPPSWGLTVQQHIEALQKFSILCTSTLSLKAELKANIVVSVSIGCLIQTLCINISVELININKCLSGKYCKAKTPAGSLQTQPSLAAHQPGFFSRENHFPRTEKARDLASKTAVCCPYPGVALRPRNTRPRTIHSPHSDSSPIIIDVVHVPYP</sequence>